<accession>A0A9N9S729</accession>
<feature type="compositionally biased region" description="Basic and acidic residues" evidence="1">
    <location>
        <begin position="296"/>
        <end position="310"/>
    </location>
</feature>
<name>A0A9N9S729_9DIPT</name>
<keyword evidence="3" id="KW-1185">Reference proteome</keyword>
<organism evidence="2 3">
    <name type="scientific">Chironomus riparius</name>
    <dbReference type="NCBI Taxonomy" id="315576"/>
    <lineage>
        <taxon>Eukaryota</taxon>
        <taxon>Metazoa</taxon>
        <taxon>Ecdysozoa</taxon>
        <taxon>Arthropoda</taxon>
        <taxon>Hexapoda</taxon>
        <taxon>Insecta</taxon>
        <taxon>Pterygota</taxon>
        <taxon>Neoptera</taxon>
        <taxon>Endopterygota</taxon>
        <taxon>Diptera</taxon>
        <taxon>Nematocera</taxon>
        <taxon>Chironomoidea</taxon>
        <taxon>Chironomidae</taxon>
        <taxon>Chironominae</taxon>
        <taxon>Chironomus</taxon>
    </lineage>
</organism>
<gene>
    <name evidence="2" type="ORF">CHIRRI_LOCUS14946</name>
</gene>
<dbReference type="Proteomes" id="UP001153620">
    <property type="component" value="Chromosome 4"/>
</dbReference>
<dbReference type="OrthoDB" id="5877502at2759"/>
<dbReference type="EMBL" id="OU895880">
    <property type="protein sequence ID" value="CAG9812141.1"/>
    <property type="molecule type" value="Genomic_DNA"/>
</dbReference>
<reference evidence="2" key="1">
    <citation type="submission" date="2022-01" db="EMBL/GenBank/DDBJ databases">
        <authorList>
            <person name="King R."/>
        </authorList>
    </citation>
    <scope>NUCLEOTIDE SEQUENCE</scope>
</reference>
<dbReference type="AlphaFoldDB" id="A0A9N9S729"/>
<feature type="compositionally biased region" description="Polar residues" evidence="1">
    <location>
        <begin position="539"/>
        <end position="550"/>
    </location>
</feature>
<evidence type="ECO:0000313" key="3">
    <source>
        <dbReference type="Proteomes" id="UP001153620"/>
    </source>
</evidence>
<feature type="compositionally biased region" description="Basic residues" evidence="1">
    <location>
        <begin position="456"/>
        <end position="469"/>
    </location>
</feature>
<feature type="compositionally biased region" description="Basic and acidic residues" evidence="1">
    <location>
        <begin position="754"/>
        <end position="766"/>
    </location>
</feature>
<evidence type="ECO:0000256" key="1">
    <source>
        <dbReference type="SAM" id="MobiDB-lite"/>
    </source>
</evidence>
<feature type="region of interest" description="Disordered" evidence="1">
    <location>
        <begin position="296"/>
        <end position="318"/>
    </location>
</feature>
<protein>
    <submittedName>
        <fullName evidence="2">Uncharacterized protein</fullName>
    </submittedName>
</protein>
<feature type="compositionally biased region" description="Polar residues" evidence="1">
    <location>
        <begin position="739"/>
        <end position="753"/>
    </location>
</feature>
<feature type="compositionally biased region" description="Basic residues" evidence="1">
    <location>
        <begin position="476"/>
        <end position="502"/>
    </location>
</feature>
<feature type="region of interest" description="Disordered" evidence="1">
    <location>
        <begin position="450"/>
        <end position="552"/>
    </location>
</feature>
<feature type="region of interest" description="Disordered" evidence="1">
    <location>
        <begin position="730"/>
        <end position="766"/>
    </location>
</feature>
<proteinExistence type="predicted"/>
<reference evidence="2" key="2">
    <citation type="submission" date="2022-10" db="EMBL/GenBank/DDBJ databases">
        <authorList>
            <consortium name="ENA_rothamsted_submissions"/>
            <consortium name="culmorum"/>
            <person name="King R."/>
        </authorList>
    </citation>
    <scope>NUCLEOTIDE SEQUENCE</scope>
</reference>
<feature type="region of interest" description="Disordered" evidence="1">
    <location>
        <begin position="967"/>
        <end position="1023"/>
    </location>
</feature>
<feature type="compositionally biased region" description="Basic and acidic residues" evidence="1">
    <location>
        <begin position="514"/>
        <end position="538"/>
    </location>
</feature>
<evidence type="ECO:0000313" key="2">
    <source>
        <dbReference type="EMBL" id="CAG9812141.1"/>
    </source>
</evidence>
<sequence length="1023" mass="118926">MQQVEIDTEKHILTQTKKLSDGSYEKIFSRNSRGPAGYFTYNCHLCGVPNLPGEKALQTHITGKKHQNRLLYNYTPEAVLFRSFIGTGKNTQIIFPGEPIPPGFEDEMKPICQMDAIIEKIEKPLIGLEYILELHDLKAKEALYVCTLCDKRCDPRNIIPQITSHRHRMKYLDLHFPKIMNILNRESRFNTDMSYREEVLTKIAKSIEEQSKRQKPTVHDYKKYEISKNEITEEIKNLKHFDESDFPDADKIFFVNTKTNDLLDDVSSGSDSDFEEYNEKSRDFVTSDKKKSSFKFADARPEKSNEKSLKELAMSSKTTELPQKAEVKKILTPRELSEQSNAKMQEKYTIEKYKATVSIAIEGLEKKFIEYNKNPEKHPKYSEEWKGFWSRRYKELMSQGRDANSHDYKQEWILFWMNRMKELHADDIKSKKNEIRRKLNLTQEFVTKIEAEPNRSRSRSKSPVHHRSKSPNIRTRSPKNRTSRRSRSPARRSPLRRVRKSRSPIEISDESDGENYRKSSRYERKRFRYDEDRSHSRISDSPNSYRSASNFRDIRRSPSPDIYCKDGEINLVSVCRLLSALESDIGILAERVICLLTKAIGMEKAEANSCDNLLFENDNMILMETVKERLKGGLSANLVASHKIPAVKRAIQQIASLIYETNKKKQAMPVQVPVKMSEPTKREDVNEAARLEIARVLTQSLIEQGRDDITPEELEEMIEAFIQEGLETAKDEDPAPQESRPTTPTLSPQPSKSFESKTIDTRRSDKDDTFTELENLTDDDLKTLLRNFSDLTCDEQNHLITYLSKIENTDRQRVERLRKYVDIGDDDIESEYEHEEVKTDLPMDTNKNLFRKSPEKAQVLSDDEYEDTEIVKSMNATVNIDLKPQPINPTLSNTGAVANELMSSLMTSFMQTSSWEMPVQQPPTKESWDMPMNNEMQYQMPNMMVQQPFYNQPLPMHNMNTVSPWQQPVITPPSMQEMPNMPFGQYPPRNAPRIDPNIQRQNDRRRLERPNNTQLTGKGKNRR</sequence>